<feature type="compositionally biased region" description="Polar residues" evidence="1">
    <location>
        <begin position="23"/>
        <end position="45"/>
    </location>
</feature>
<feature type="compositionally biased region" description="Low complexity" evidence="1">
    <location>
        <begin position="145"/>
        <end position="160"/>
    </location>
</feature>
<dbReference type="Proteomes" id="UP000270094">
    <property type="component" value="Unassembled WGS sequence"/>
</dbReference>
<keyword evidence="3" id="KW-1185">Reference proteome</keyword>
<reference evidence="2 3" key="1">
    <citation type="submission" date="2018-11" db="EMBL/GenBank/DDBJ databases">
        <authorList>
            <consortium name="Pathogen Informatics"/>
        </authorList>
    </citation>
    <scope>NUCLEOTIDE SEQUENCE [LARGE SCALE GENOMIC DNA]</scope>
</reference>
<name>A0A3P7LNI8_STRVU</name>
<sequence>MPTVASVLAEQKAASKQKPTHENGGNSPTKTTKVNNSQKSQQPIQKPNGEAKAIQKVDTSTPRPTTKVEFPTSPPSRSKDLPQKSADVLPKNQPLPSVVGSSNKKQPRPNVQENGTFGSGKMAQGNNSVPKPKPIVSASPSASENPRPVQPVLPQVLNPVAEVRTVPTASPATETTPKSSNSIPNGEATLTASSSNSAVKESTAAVSEPVVKVKFQLFLLFFLTF</sequence>
<evidence type="ECO:0000313" key="3">
    <source>
        <dbReference type="Proteomes" id="UP000270094"/>
    </source>
</evidence>
<evidence type="ECO:0000313" key="2">
    <source>
        <dbReference type="EMBL" id="VDM84025.1"/>
    </source>
</evidence>
<feature type="compositionally biased region" description="Polar residues" evidence="1">
    <location>
        <begin position="167"/>
        <end position="200"/>
    </location>
</feature>
<feature type="compositionally biased region" description="Polar residues" evidence="1">
    <location>
        <begin position="99"/>
        <end position="116"/>
    </location>
</feature>
<feature type="region of interest" description="Disordered" evidence="1">
    <location>
        <begin position="1"/>
        <end position="206"/>
    </location>
</feature>
<proteinExistence type="predicted"/>
<gene>
    <name evidence="2" type="ORF">SVUK_LOCUS19023</name>
</gene>
<accession>A0A3P7LNI8</accession>
<dbReference type="AlphaFoldDB" id="A0A3P7LNI8"/>
<evidence type="ECO:0000256" key="1">
    <source>
        <dbReference type="SAM" id="MobiDB-lite"/>
    </source>
</evidence>
<dbReference type="EMBL" id="UYYB01126950">
    <property type="protein sequence ID" value="VDM84025.1"/>
    <property type="molecule type" value="Genomic_DNA"/>
</dbReference>
<protein>
    <submittedName>
        <fullName evidence="2">Uncharacterized protein</fullName>
    </submittedName>
</protein>
<organism evidence="2 3">
    <name type="scientific">Strongylus vulgaris</name>
    <name type="common">Blood worm</name>
    <dbReference type="NCBI Taxonomy" id="40348"/>
    <lineage>
        <taxon>Eukaryota</taxon>
        <taxon>Metazoa</taxon>
        <taxon>Ecdysozoa</taxon>
        <taxon>Nematoda</taxon>
        <taxon>Chromadorea</taxon>
        <taxon>Rhabditida</taxon>
        <taxon>Rhabditina</taxon>
        <taxon>Rhabditomorpha</taxon>
        <taxon>Strongyloidea</taxon>
        <taxon>Strongylidae</taxon>
        <taxon>Strongylus</taxon>
    </lineage>
</organism>